<evidence type="ECO:0000256" key="15">
    <source>
        <dbReference type="HAMAP-Rule" id="MF_00688"/>
    </source>
</evidence>
<gene>
    <name evidence="15" type="primary">aat</name>
    <name evidence="16" type="ORF">FVW59_04610</name>
</gene>
<organism evidence="16 17">
    <name type="scientific">Parahaliea aestuarii</name>
    <dbReference type="NCBI Taxonomy" id="1852021"/>
    <lineage>
        <taxon>Bacteria</taxon>
        <taxon>Pseudomonadati</taxon>
        <taxon>Pseudomonadota</taxon>
        <taxon>Gammaproteobacteria</taxon>
        <taxon>Cellvibrionales</taxon>
        <taxon>Halieaceae</taxon>
        <taxon>Parahaliea</taxon>
    </lineage>
</organism>
<evidence type="ECO:0000256" key="5">
    <source>
        <dbReference type="ARBA" id="ARBA00050607"/>
    </source>
</evidence>
<evidence type="ECO:0000256" key="3">
    <source>
        <dbReference type="ARBA" id="ARBA00022679"/>
    </source>
</evidence>
<dbReference type="OrthoDB" id="9790282at2"/>
<dbReference type="EC" id="2.3.2.6" evidence="10 15"/>
<reference evidence="16 17" key="1">
    <citation type="submission" date="2019-08" db="EMBL/GenBank/DDBJ databases">
        <title>Parahaliea maris sp. nov., isolated from the surface seawater.</title>
        <authorList>
            <person name="Liu Y."/>
        </authorList>
    </citation>
    <scope>NUCLEOTIDE SEQUENCE [LARGE SCALE GENOMIC DNA]</scope>
    <source>
        <strain evidence="16 17">S2-26</strain>
    </source>
</reference>
<evidence type="ECO:0000256" key="9">
    <source>
        <dbReference type="ARBA" id="ARBA00061535"/>
    </source>
</evidence>
<dbReference type="InterPro" id="IPR042221">
    <property type="entry name" value="Leu/Phe-tRNA_Trfase_N"/>
</dbReference>
<comment type="function">
    <text evidence="8 15">Functions in the N-end rule pathway of protein degradation where it conjugates Leu, Phe and, less efficiently, Met from aminoacyl-tRNAs to the N-termini of proteins containing an N-terminal arginine or lysine.</text>
</comment>
<dbReference type="GO" id="GO:0005737">
    <property type="term" value="C:cytoplasm"/>
    <property type="evidence" value="ECO:0007669"/>
    <property type="project" value="UniProtKB-SubCell"/>
</dbReference>
<keyword evidence="4 15" id="KW-0012">Acyltransferase</keyword>
<dbReference type="GO" id="GO:0030163">
    <property type="term" value="P:protein catabolic process"/>
    <property type="evidence" value="ECO:0007669"/>
    <property type="project" value="UniProtKB-UniRule"/>
</dbReference>
<dbReference type="InterPro" id="IPR004616">
    <property type="entry name" value="Leu/Phe-tRNA_Trfase"/>
</dbReference>
<dbReference type="InterPro" id="IPR016181">
    <property type="entry name" value="Acyl_CoA_acyltransferase"/>
</dbReference>
<comment type="catalytic activity">
    <reaction evidence="6 15">
        <text>N-terminal L-arginyl-[protein] + L-leucyl-tRNA(Leu) = N-terminal L-leucyl-L-arginyl-[protein] + tRNA(Leu) + H(+)</text>
        <dbReference type="Rhea" id="RHEA:50416"/>
        <dbReference type="Rhea" id="RHEA-COMP:9613"/>
        <dbReference type="Rhea" id="RHEA-COMP:9622"/>
        <dbReference type="Rhea" id="RHEA-COMP:12672"/>
        <dbReference type="Rhea" id="RHEA-COMP:12673"/>
        <dbReference type="ChEBI" id="CHEBI:15378"/>
        <dbReference type="ChEBI" id="CHEBI:64719"/>
        <dbReference type="ChEBI" id="CHEBI:78442"/>
        <dbReference type="ChEBI" id="CHEBI:78494"/>
        <dbReference type="ChEBI" id="CHEBI:133044"/>
        <dbReference type="EC" id="2.3.2.6"/>
    </reaction>
</comment>
<dbReference type="EMBL" id="VRYZ01000002">
    <property type="protein sequence ID" value="TXS93146.1"/>
    <property type="molecule type" value="Genomic_DNA"/>
</dbReference>
<dbReference type="PANTHER" id="PTHR30098:SF2">
    <property type="entry name" value="LEUCYL_PHENYLALANYL-TRNA--PROTEIN TRANSFERASE"/>
    <property type="match status" value="1"/>
</dbReference>
<dbReference type="SUPFAM" id="SSF55729">
    <property type="entry name" value="Acyl-CoA N-acyltransferases (Nat)"/>
    <property type="match status" value="1"/>
</dbReference>
<comment type="caution">
    <text evidence="16">The sequence shown here is derived from an EMBL/GenBank/DDBJ whole genome shotgun (WGS) entry which is preliminary data.</text>
</comment>
<comment type="catalytic activity">
    <reaction evidence="5 15">
        <text>L-phenylalanyl-tRNA(Phe) + an N-terminal L-alpha-aminoacyl-[protein] = an N-terminal L-phenylalanyl-L-alpha-aminoacyl-[protein] + tRNA(Phe)</text>
        <dbReference type="Rhea" id="RHEA:43632"/>
        <dbReference type="Rhea" id="RHEA-COMP:9668"/>
        <dbReference type="Rhea" id="RHEA-COMP:9699"/>
        <dbReference type="Rhea" id="RHEA-COMP:10636"/>
        <dbReference type="Rhea" id="RHEA-COMP:10637"/>
        <dbReference type="ChEBI" id="CHEBI:78442"/>
        <dbReference type="ChEBI" id="CHEBI:78531"/>
        <dbReference type="ChEBI" id="CHEBI:78597"/>
        <dbReference type="ChEBI" id="CHEBI:83561"/>
        <dbReference type="EC" id="2.3.2.6"/>
    </reaction>
</comment>
<dbReference type="Pfam" id="PF03588">
    <property type="entry name" value="Leu_Phe_trans"/>
    <property type="match status" value="1"/>
</dbReference>
<evidence type="ECO:0000256" key="4">
    <source>
        <dbReference type="ARBA" id="ARBA00023315"/>
    </source>
</evidence>
<dbReference type="RefSeq" id="WP_148063082.1">
    <property type="nucleotide sequence ID" value="NZ_VRYZ01000002.1"/>
</dbReference>
<dbReference type="FunFam" id="3.40.630.70:FF:000001">
    <property type="entry name" value="Leucyl/phenylalanyl-tRNA--protein transferase"/>
    <property type="match status" value="1"/>
</dbReference>
<evidence type="ECO:0000256" key="2">
    <source>
        <dbReference type="ARBA" id="ARBA00022490"/>
    </source>
</evidence>
<evidence type="ECO:0000313" key="16">
    <source>
        <dbReference type="EMBL" id="TXS93146.1"/>
    </source>
</evidence>
<evidence type="ECO:0000256" key="8">
    <source>
        <dbReference type="ARBA" id="ARBA00054043"/>
    </source>
</evidence>
<comment type="subcellular location">
    <subcellularLocation>
        <location evidence="1 15">Cytoplasm</location>
    </subcellularLocation>
</comment>
<evidence type="ECO:0000256" key="14">
    <source>
        <dbReference type="ARBA" id="ARBA00083640"/>
    </source>
</evidence>
<dbReference type="GO" id="GO:0008914">
    <property type="term" value="F:leucyl-tRNA--protein transferase activity"/>
    <property type="evidence" value="ECO:0007669"/>
    <property type="project" value="UniProtKB-UniRule"/>
</dbReference>
<evidence type="ECO:0000256" key="13">
    <source>
        <dbReference type="ARBA" id="ARBA00077165"/>
    </source>
</evidence>
<dbReference type="PANTHER" id="PTHR30098">
    <property type="entry name" value="LEUCYL/PHENYLALANYL-TRNA--PROTEIN TRANSFERASE"/>
    <property type="match status" value="1"/>
</dbReference>
<dbReference type="HAMAP" id="MF_00688">
    <property type="entry name" value="Leu_Phe_trans"/>
    <property type="match status" value="1"/>
</dbReference>
<keyword evidence="2 15" id="KW-0963">Cytoplasm</keyword>
<proteinExistence type="inferred from homology"/>
<keyword evidence="17" id="KW-1185">Reference proteome</keyword>
<evidence type="ECO:0000256" key="12">
    <source>
        <dbReference type="ARBA" id="ARBA00077136"/>
    </source>
</evidence>
<dbReference type="Proteomes" id="UP000321933">
    <property type="component" value="Unassembled WGS sequence"/>
</dbReference>
<dbReference type="Gene3D" id="3.40.630.70">
    <property type="entry name" value="Leucyl/phenylalanyl-tRNA-protein transferase, C-terminal domain"/>
    <property type="match status" value="1"/>
</dbReference>
<comment type="similarity">
    <text evidence="9 15">Belongs to the L/F-transferase family.</text>
</comment>
<name>A0A5C8ZXE8_9GAMM</name>
<evidence type="ECO:0000256" key="7">
    <source>
        <dbReference type="ARBA" id="ARBA00051538"/>
    </source>
</evidence>
<evidence type="ECO:0000256" key="1">
    <source>
        <dbReference type="ARBA" id="ARBA00004496"/>
    </source>
</evidence>
<accession>A0A5C8ZXE8</accession>
<evidence type="ECO:0000256" key="10">
    <source>
        <dbReference type="ARBA" id="ARBA00066767"/>
    </source>
</evidence>
<keyword evidence="3 15" id="KW-0808">Transferase</keyword>
<evidence type="ECO:0000313" key="17">
    <source>
        <dbReference type="Proteomes" id="UP000321933"/>
    </source>
</evidence>
<evidence type="ECO:0000256" key="11">
    <source>
        <dbReference type="ARBA" id="ARBA00074372"/>
    </source>
</evidence>
<protein>
    <recommendedName>
        <fullName evidence="11 15">Leucyl/phenylalanyl-tRNA--protein transferase</fullName>
        <ecNumber evidence="10 15">2.3.2.6</ecNumber>
    </recommendedName>
    <alternativeName>
        <fullName evidence="12 15">L/F-transferase</fullName>
    </alternativeName>
    <alternativeName>
        <fullName evidence="13 15">Leucyltransferase</fullName>
    </alternativeName>
    <alternativeName>
        <fullName evidence="14 15">Phenyalanyltransferase</fullName>
    </alternativeName>
</protein>
<dbReference type="Gene3D" id="3.30.70.3550">
    <property type="entry name" value="Leucyl/phenylalanyl-tRNA-protein transferase, N-terminal domain"/>
    <property type="match status" value="1"/>
</dbReference>
<dbReference type="AlphaFoldDB" id="A0A5C8ZXE8"/>
<sequence length="236" mass="25898">MPLLPVLAPGEDFPPSCEALDYPNGLLAAGGELSPQTLLSAYRRGIFPWYQPPDPVLWWTPDPRSVLYPEQLHISRSLAKTLRRNSFTLDADTRFREVMLACAAPRAGQDGTWISDAMVSAYSELHRLGHAHSIEVYRDSELVGGLYGIAIGGAFFGESMFSRASDASKTALVALAWLLRGAGCRLIDCQVESGHLNSLGARTISRLDFEQELAQTVDMHPQSLNWRLPASCGELL</sequence>
<dbReference type="NCBIfam" id="TIGR00667">
    <property type="entry name" value="aat"/>
    <property type="match status" value="1"/>
</dbReference>
<dbReference type="FunFam" id="3.30.70.3550:FF:000001">
    <property type="entry name" value="Leucyl/phenylalanyl-tRNA--protein transferase"/>
    <property type="match status" value="1"/>
</dbReference>
<dbReference type="InterPro" id="IPR042203">
    <property type="entry name" value="Leu/Phe-tRNA_Trfase_C"/>
</dbReference>
<comment type="catalytic activity">
    <reaction evidence="7 15">
        <text>N-terminal L-lysyl-[protein] + L-leucyl-tRNA(Leu) = N-terminal L-leucyl-L-lysyl-[protein] + tRNA(Leu) + H(+)</text>
        <dbReference type="Rhea" id="RHEA:12340"/>
        <dbReference type="Rhea" id="RHEA-COMP:9613"/>
        <dbReference type="Rhea" id="RHEA-COMP:9622"/>
        <dbReference type="Rhea" id="RHEA-COMP:12670"/>
        <dbReference type="Rhea" id="RHEA-COMP:12671"/>
        <dbReference type="ChEBI" id="CHEBI:15378"/>
        <dbReference type="ChEBI" id="CHEBI:65249"/>
        <dbReference type="ChEBI" id="CHEBI:78442"/>
        <dbReference type="ChEBI" id="CHEBI:78494"/>
        <dbReference type="ChEBI" id="CHEBI:133043"/>
        <dbReference type="EC" id="2.3.2.6"/>
    </reaction>
</comment>
<evidence type="ECO:0000256" key="6">
    <source>
        <dbReference type="ARBA" id="ARBA00050652"/>
    </source>
</evidence>